<evidence type="ECO:0000313" key="5">
    <source>
        <dbReference type="WBParaSite" id="PDA_v2.g2911.t1"/>
    </source>
</evidence>
<dbReference type="GO" id="GO:0015031">
    <property type="term" value="P:protein transport"/>
    <property type="evidence" value="ECO:0007669"/>
    <property type="project" value="UniProtKB-KW"/>
</dbReference>
<dbReference type="AlphaFoldDB" id="A0A914QCV4"/>
<proteinExistence type="inferred from homology"/>
<dbReference type="InterPro" id="IPR016024">
    <property type="entry name" value="ARM-type_fold"/>
</dbReference>
<keyword evidence="4" id="KW-1185">Reference proteome</keyword>
<keyword evidence="2" id="KW-0813">Transport</keyword>
<dbReference type="SUPFAM" id="SSF48371">
    <property type="entry name" value="ARM repeat"/>
    <property type="match status" value="1"/>
</dbReference>
<dbReference type="WBParaSite" id="PDA_v2.g2911.t1">
    <property type="protein sequence ID" value="PDA_v2.g2911.t1"/>
    <property type="gene ID" value="PDA_v2.g2911"/>
</dbReference>
<accession>A0A914QCV4</accession>
<evidence type="ECO:0000313" key="4">
    <source>
        <dbReference type="Proteomes" id="UP000887578"/>
    </source>
</evidence>
<evidence type="ECO:0000256" key="2">
    <source>
        <dbReference type="ARBA" id="ARBA00022448"/>
    </source>
</evidence>
<name>A0A914QCV4_9BILA</name>
<dbReference type="InterPro" id="IPR011989">
    <property type="entry name" value="ARM-like"/>
</dbReference>
<evidence type="ECO:0000256" key="3">
    <source>
        <dbReference type="ARBA" id="ARBA00022927"/>
    </source>
</evidence>
<keyword evidence="3" id="KW-0653">Protein transport</keyword>
<organism evidence="4 5">
    <name type="scientific">Panagrolaimus davidi</name>
    <dbReference type="NCBI Taxonomy" id="227884"/>
    <lineage>
        <taxon>Eukaryota</taxon>
        <taxon>Metazoa</taxon>
        <taxon>Ecdysozoa</taxon>
        <taxon>Nematoda</taxon>
        <taxon>Chromadorea</taxon>
        <taxon>Rhabditida</taxon>
        <taxon>Tylenchina</taxon>
        <taxon>Panagrolaimomorpha</taxon>
        <taxon>Panagrolaimoidea</taxon>
        <taxon>Panagrolaimidae</taxon>
        <taxon>Panagrolaimus</taxon>
    </lineage>
</organism>
<protein>
    <submittedName>
        <fullName evidence="5">Uncharacterized protein</fullName>
    </submittedName>
</protein>
<dbReference type="Gene3D" id="1.25.10.10">
    <property type="entry name" value="Leucine-rich Repeat Variant"/>
    <property type="match status" value="1"/>
</dbReference>
<comment type="similarity">
    <text evidence="1">Belongs to the importin alpha family.</text>
</comment>
<reference evidence="5" key="1">
    <citation type="submission" date="2022-11" db="UniProtKB">
        <authorList>
            <consortium name="WormBaseParasite"/>
        </authorList>
    </citation>
    <scope>IDENTIFICATION</scope>
</reference>
<dbReference type="PANTHER" id="PTHR23316">
    <property type="entry name" value="IMPORTIN ALPHA"/>
    <property type="match status" value="1"/>
</dbReference>
<sequence>MEGDSISTILDSWPYIKQACERFPYLEGCLTESIIDNCLTFKQMYNPFSYSSHSTLGLIYHGANFICQDGYDAIKNSVMCATKHCKINQKNCSTIETSINKCSDKTKKICDHQKYNIFHLFLRLRECSKAPNCHFCNQANEDLYGILDRWFKKGSNRYGIKELKNKIENLQSLDEEIQLTALKEIHNDLSEVRPQIKIYIEIGIVPVLIQCLDSFNTSIQFEAISCLQKLGNSKIDHVEAIIDTGTLPQLVHRILTTESDEISGKIIEFFAILITIKPNLHEYYKNLKIVEPLLLSIFPETTSKKIKTKIATILASISHENDWAPTLETRNTVEDLFPLLTELVNHHESEVLIDIIEGYIGYKQQKDDIKIYVTFEVFETLINFLGRNDSVLETLIFQVLEFIKGKNLI</sequence>
<dbReference type="Proteomes" id="UP000887578">
    <property type="component" value="Unplaced"/>
</dbReference>
<evidence type="ECO:0000256" key="1">
    <source>
        <dbReference type="ARBA" id="ARBA00010394"/>
    </source>
</evidence>